<evidence type="ECO:0000259" key="2">
    <source>
        <dbReference type="SMART" id="SM00235"/>
    </source>
</evidence>
<protein>
    <recommendedName>
        <fullName evidence="2">Peptidase metallopeptidase domain-containing protein</fullName>
    </recommendedName>
</protein>
<keyword evidence="1" id="KW-0732">Signal</keyword>
<dbReference type="Proteomes" id="UP000310314">
    <property type="component" value="Unassembled WGS sequence"/>
</dbReference>
<feature type="signal peptide" evidence="1">
    <location>
        <begin position="1"/>
        <end position="19"/>
    </location>
</feature>
<evidence type="ECO:0000313" key="4">
    <source>
        <dbReference type="Proteomes" id="UP000310314"/>
    </source>
</evidence>
<gene>
    <name evidence="3" type="ORF">FEE95_03075</name>
</gene>
<dbReference type="RefSeq" id="WP_138656361.1">
    <property type="nucleotide sequence ID" value="NZ_VATY01000001.1"/>
</dbReference>
<dbReference type="InterPro" id="IPR001506">
    <property type="entry name" value="Peptidase_M12A"/>
</dbReference>
<dbReference type="SUPFAM" id="SSF55486">
    <property type="entry name" value="Metalloproteases ('zincins'), catalytic domain"/>
    <property type="match status" value="1"/>
</dbReference>
<keyword evidence="4" id="KW-1185">Reference proteome</keyword>
<evidence type="ECO:0000256" key="1">
    <source>
        <dbReference type="SAM" id="SignalP"/>
    </source>
</evidence>
<comment type="caution">
    <text evidence="3">The sequence shown here is derived from an EMBL/GenBank/DDBJ whole genome shotgun (WGS) entry which is preliminary data.</text>
</comment>
<feature type="chain" id="PRO_5024276993" description="Peptidase metallopeptidase domain-containing protein" evidence="1">
    <location>
        <begin position="20"/>
        <end position="517"/>
    </location>
</feature>
<dbReference type="GO" id="GO:0006508">
    <property type="term" value="P:proteolysis"/>
    <property type="evidence" value="ECO:0007669"/>
    <property type="project" value="InterPro"/>
</dbReference>
<dbReference type="AlphaFoldDB" id="A0A5S3PU34"/>
<dbReference type="OrthoDB" id="3669864at2"/>
<dbReference type="SMART" id="SM00235">
    <property type="entry name" value="ZnMc"/>
    <property type="match status" value="1"/>
</dbReference>
<dbReference type="InterPro" id="IPR024079">
    <property type="entry name" value="MetalloPept_cat_dom_sf"/>
</dbReference>
<evidence type="ECO:0000313" key="3">
    <source>
        <dbReference type="EMBL" id="TMM58428.1"/>
    </source>
</evidence>
<dbReference type="GO" id="GO:0008270">
    <property type="term" value="F:zinc ion binding"/>
    <property type="evidence" value="ECO:0007669"/>
    <property type="project" value="InterPro"/>
</dbReference>
<name>A0A5S3PU34_9FLAO</name>
<dbReference type="GO" id="GO:0004222">
    <property type="term" value="F:metalloendopeptidase activity"/>
    <property type="evidence" value="ECO:0007669"/>
    <property type="project" value="InterPro"/>
</dbReference>
<sequence>MKKLTLLFILFCFFNNLFGQVQSCQDKFIAQEFDKNRENGVFDYNDKWINGSTIKVKFLGGSDFVKSKIVKYSRYWEKYANITFKFIDFGSADILISFLDDGSWSYVGKASKKIASENRASMNFGWFTDTTKEIVFKRTILHEFGHALGLHHEHTNPKNNIKWNKPVVYNYYSNKGWTPEKVRSNLFPKYGETLSNSKYDKYSIMHYHIPKEHTLDGYSVGWNSELSNGDRNIISEMYPKPTTKKVTSTEISNTKPATGQILDVQMEHGVYRLDKNNTNTLGTELSISFNINNAKSKKSSIVAYFYHANGRKLINNEAINYRTDIGQVGALKEFSPTYEESTYDGLKIFIPYWTFDLGNGEFPLKFMFNLRSEDKTLVTSGYYQITYLKGKIVNELKSNAIMTGVNIGVLPIFVIKNAEEEECTTCLLFVNSKYQPILTQENQHFKICQNFTPKNFTEIYGVHPDDNKISLSLDINDIPMNKSELNSGKIYYAVALYSEGTEIIREATWTPIEFQFE</sequence>
<accession>A0A5S3PU34</accession>
<dbReference type="Gene3D" id="3.40.390.10">
    <property type="entry name" value="Collagenase (Catalytic Domain)"/>
    <property type="match status" value="1"/>
</dbReference>
<organism evidence="3 4">
    <name type="scientific">Maribacter algarum</name>
    <name type="common">ex Zhang et al. 2020</name>
    <dbReference type="NCBI Taxonomy" id="2578118"/>
    <lineage>
        <taxon>Bacteria</taxon>
        <taxon>Pseudomonadati</taxon>
        <taxon>Bacteroidota</taxon>
        <taxon>Flavobacteriia</taxon>
        <taxon>Flavobacteriales</taxon>
        <taxon>Flavobacteriaceae</taxon>
        <taxon>Maribacter</taxon>
    </lineage>
</organism>
<dbReference type="EMBL" id="VATY01000001">
    <property type="protein sequence ID" value="TMM58428.1"/>
    <property type="molecule type" value="Genomic_DNA"/>
</dbReference>
<dbReference type="Pfam" id="PF01400">
    <property type="entry name" value="Astacin"/>
    <property type="match status" value="1"/>
</dbReference>
<reference evidence="3 4" key="1">
    <citation type="submission" date="2019-05" db="EMBL/GenBank/DDBJ databases">
        <authorList>
            <person name="Zhang J.-Y."/>
            <person name="Feg X."/>
            <person name="Du Z.-J."/>
        </authorList>
    </citation>
    <scope>NUCLEOTIDE SEQUENCE [LARGE SCALE GENOMIC DNA]</scope>
    <source>
        <strain evidence="3 4">RZ26</strain>
    </source>
</reference>
<proteinExistence type="predicted"/>
<dbReference type="InterPro" id="IPR006026">
    <property type="entry name" value="Peptidase_Metallo"/>
</dbReference>
<feature type="domain" description="Peptidase metallopeptidase" evidence="2">
    <location>
        <begin position="44"/>
        <end position="192"/>
    </location>
</feature>